<dbReference type="RefSeq" id="WP_209489640.1">
    <property type="nucleotide sequence ID" value="NZ_JAGGLC010000001.1"/>
</dbReference>
<dbReference type="AlphaFoldDB" id="A0A8T4GRJ6"/>
<name>A0A8T4GRJ6_9EURY</name>
<dbReference type="InterPro" id="IPR011991">
    <property type="entry name" value="ArsR-like_HTH"/>
</dbReference>
<organism evidence="2 3">
    <name type="scientific">Halolamina salifodinae</name>
    <dbReference type="NCBI Taxonomy" id="1202767"/>
    <lineage>
        <taxon>Archaea</taxon>
        <taxon>Methanobacteriati</taxon>
        <taxon>Methanobacteriota</taxon>
        <taxon>Stenosarchaea group</taxon>
        <taxon>Halobacteria</taxon>
        <taxon>Halobacteriales</taxon>
        <taxon>Haloferacaceae</taxon>
    </lineage>
</organism>
<gene>
    <name evidence="2" type="ORF">J2753_000234</name>
</gene>
<comment type="caution">
    <text evidence="2">The sequence shown here is derived from an EMBL/GenBank/DDBJ whole genome shotgun (WGS) entry which is preliminary data.</text>
</comment>
<dbReference type="OrthoDB" id="312155at2157"/>
<sequence>MASAATLLDLLGGELDRQILELTDERPRSAEEVAERCEASLPTVYRHVDDLVSAGLLVERTQYDDDGNHYKTYVTTLLEATVRLDDGELTVELVTEGTADAAEESPTPDGVSVAGSGPADDIERPGSEG</sequence>
<dbReference type="CDD" id="cd00090">
    <property type="entry name" value="HTH_ARSR"/>
    <property type="match status" value="1"/>
</dbReference>
<dbReference type="InterPro" id="IPR036390">
    <property type="entry name" value="WH_DNA-bd_sf"/>
</dbReference>
<dbReference type="Proteomes" id="UP000823736">
    <property type="component" value="Unassembled WGS sequence"/>
</dbReference>
<dbReference type="Pfam" id="PF12840">
    <property type="entry name" value="HTH_20"/>
    <property type="match status" value="1"/>
</dbReference>
<keyword evidence="3" id="KW-1185">Reference proteome</keyword>
<dbReference type="EMBL" id="JAGGLC010000001">
    <property type="protein sequence ID" value="MBP1985761.1"/>
    <property type="molecule type" value="Genomic_DNA"/>
</dbReference>
<dbReference type="SUPFAM" id="SSF46785">
    <property type="entry name" value="Winged helix' DNA-binding domain"/>
    <property type="match status" value="1"/>
</dbReference>
<accession>A0A8T4GRJ6</accession>
<reference evidence="2" key="1">
    <citation type="submission" date="2021-03" db="EMBL/GenBank/DDBJ databases">
        <title>Genomic Encyclopedia of Type Strains, Phase IV (KMG-IV): sequencing the most valuable type-strain genomes for metagenomic binning, comparative biology and taxonomic classification.</title>
        <authorList>
            <person name="Goeker M."/>
        </authorList>
    </citation>
    <scope>NUCLEOTIDE SEQUENCE</scope>
    <source>
        <strain evidence="2">DSM 26232</strain>
    </source>
</reference>
<evidence type="ECO:0000256" key="1">
    <source>
        <dbReference type="SAM" id="MobiDB-lite"/>
    </source>
</evidence>
<proteinExistence type="predicted"/>
<dbReference type="InterPro" id="IPR036388">
    <property type="entry name" value="WH-like_DNA-bd_sf"/>
</dbReference>
<evidence type="ECO:0000313" key="2">
    <source>
        <dbReference type="EMBL" id="MBP1985761.1"/>
    </source>
</evidence>
<evidence type="ECO:0000313" key="3">
    <source>
        <dbReference type="Proteomes" id="UP000823736"/>
    </source>
</evidence>
<dbReference type="Gene3D" id="1.10.10.10">
    <property type="entry name" value="Winged helix-like DNA-binding domain superfamily/Winged helix DNA-binding domain"/>
    <property type="match status" value="1"/>
</dbReference>
<protein>
    <submittedName>
        <fullName evidence="2">Putative ArsR family transcriptional regulator</fullName>
    </submittedName>
</protein>
<feature type="region of interest" description="Disordered" evidence="1">
    <location>
        <begin position="97"/>
        <end position="129"/>
    </location>
</feature>